<accession>A0A412NEN7</accession>
<evidence type="ECO:0000313" key="3">
    <source>
        <dbReference type="Proteomes" id="UP000283834"/>
    </source>
</evidence>
<sequence>MFKVGDAIKWMCPLDNDYTYGEITALRKSVATVKGTGLYSGITAEVHLRYIEKLMRGGGSVGSDCKKCSKRSITKAEL</sequence>
<dbReference type="EMBL" id="QSIR01000028">
    <property type="protein sequence ID" value="RHD03141.1"/>
    <property type="molecule type" value="Genomic_DNA"/>
</dbReference>
<protein>
    <submittedName>
        <fullName evidence="1">Uncharacterized protein</fullName>
    </submittedName>
</protein>
<evidence type="ECO:0000313" key="4">
    <source>
        <dbReference type="Proteomes" id="UP000284472"/>
    </source>
</evidence>
<dbReference type="Proteomes" id="UP000283834">
    <property type="component" value="Unassembled WGS sequence"/>
</dbReference>
<gene>
    <name evidence="2" type="ORF">DW812_14725</name>
    <name evidence="1" type="ORF">DWX36_13150</name>
</gene>
<dbReference type="Proteomes" id="UP000284472">
    <property type="component" value="Unassembled WGS sequence"/>
</dbReference>
<dbReference type="EMBL" id="QRWQ01000014">
    <property type="protein sequence ID" value="RGT37024.1"/>
    <property type="molecule type" value="Genomic_DNA"/>
</dbReference>
<name>A0A412NEN7_MEDGN</name>
<dbReference type="AlphaFoldDB" id="A0A412NEN7"/>
<proteinExistence type="predicted"/>
<comment type="caution">
    <text evidence="1">The sequence shown here is derived from an EMBL/GenBank/DDBJ whole genome shotgun (WGS) entry which is preliminary data.</text>
</comment>
<reference evidence="3 4" key="1">
    <citation type="submission" date="2018-08" db="EMBL/GenBank/DDBJ databases">
        <title>A genome reference for cultivated species of the human gut microbiota.</title>
        <authorList>
            <person name="Zou Y."/>
            <person name="Xue W."/>
            <person name="Luo G."/>
        </authorList>
    </citation>
    <scope>NUCLEOTIDE SEQUENCE [LARGE SCALE GENOMIC DNA]</scope>
    <source>
        <strain evidence="1 3">AF19-16AC</strain>
        <strain evidence="2 4">AM32-6</strain>
    </source>
</reference>
<evidence type="ECO:0000313" key="2">
    <source>
        <dbReference type="EMBL" id="RHD03141.1"/>
    </source>
</evidence>
<organism evidence="1 3">
    <name type="scientific">Mediterraneibacter gnavus</name>
    <name type="common">Ruminococcus gnavus</name>
    <dbReference type="NCBI Taxonomy" id="33038"/>
    <lineage>
        <taxon>Bacteria</taxon>
        <taxon>Bacillati</taxon>
        <taxon>Bacillota</taxon>
        <taxon>Clostridia</taxon>
        <taxon>Lachnospirales</taxon>
        <taxon>Lachnospiraceae</taxon>
        <taxon>Mediterraneibacter</taxon>
    </lineage>
</organism>
<evidence type="ECO:0000313" key="1">
    <source>
        <dbReference type="EMBL" id="RGT37024.1"/>
    </source>
</evidence>